<evidence type="ECO:0000256" key="3">
    <source>
        <dbReference type="ARBA" id="ARBA00022691"/>
    </source>
</evidence>
<keyword evidence="2" id="KW-0808">Transferase</keyword>
<reference evidence="4" key="1">
    <citation type="journal article" date="2022" name="Proc. Natl. Acad. Sci. U.S.A.">
        <title>Identification of the Bartonella autotransporter CFA as a protective antigen and hypervariable target of neutralizing antibodies in mice.</title>
        <authorList>
            <person name="Siewert L.K."/>
            <person name="Korotaev A."/>
            <person name="Sedzicki J."/>
            <person name="Fromm K."/>
            <person name="Pinschewer D.D."/>
            <person name="Dehio C."/>
        </authorList>
    </citation>
    <scope>NUCLEOTIDE SEQUENCE</scope>
    <source>
        <strain evidence="4">IBS296</strain>
    </source>
</reference>
<dbReference type="GO" id="GO:0009007">
    <property type="term" value="F:site-specific DNA-methyltransferase (adenine-specific) activity"/>
    <property type="evidence" value="ECO:0007669"/>
    <property type="project" value="UniProtKB-EC"/>
</dbReference>
<dbReference type="InterPro" id="IPR012327">
    <property type="entry name" value="MeTrfase_D12"/>
</dbReference>
<protein>
    <submittedName>
        <fullName evidence="4">DNA adenine methylase</fullName>
    </submittedName>
</protein>
<evidence type="ECO:0000313" key="4">
    <source>
        <dbReference type="EMBL" id="USP03635.1"/>
    </source>
</evidence>
<dbReference type="GO" id="GO:0032259">
    <property type="term" value="P:methylation"/>
    <property type="evidence" value="ECO:0007669"/>
    <property type="project" value="UniProtKB-KW"/>
</dbReference>
<evidence type="ECO:0000256" key="1">
    <source>
        <dbReference type="ARBA" id="ARBA00022603"/>
    </source>
</evidence>
<keyword evidence="1 4" id="KW-0489">Methyltransferase</keyword>
<name>A0A9Q8Z1X3_BARTA</name>
<accession>A0A9Q8Z1X3</accession>
<dbReference type="Pfam" id="PF02086">
    <property type="entry name" value="MethyltransfD12"/>
    <property type="match status" value="1"/>
</dbReference>
<proteinExistence type="predicted"/>
<dbReference type="GO" id="GO:0009307">
    <property type="term" value="P:DNA restriction-modification system"/>
    <property type="evidence" value="ECO:0007669"/>
    <property type="project" value="InterPro"/>
</dbReference>
<dbReference type="EMBL" id="CP083444">
    <property type="protein sequence ID" value="USP03635.1"/>
    <property type="molecule type" value="Genomic_DNA"/>
</dbReference>
<evidence type="ECO:0000313" key="5">
    <source>
        <dbReference type="Proteomes" id="UP001056980"/>
    </source>
</evidence>
<keyword evidence="3" id="KW-0949">S-adenosyl-L-methionine</keyword>
<dbReference type="SUPFAM" id="SSF53335">
    <property type="entry name" value="S-adenosyl-L-methionine-dependent methyltransferases"/>
    <property type="match status" value="1"/>
</dbReference>
<sequence length="107" mass="12528">MISSCIKIIEAIPHCTYAELFIGMGGIFFRRKLIPLYEVINDRSGDVVIFFRVLQRHYHPFMDLFESQISSCEAFQSFTLRDPKTLTDLERALRFLYLQRLSFAGQV</sequence>
<evidence type="ECO:0000256" key="2">
    <source>
        <dbReference type="ARBA" id="ARBA00022679"/>
    </source>
</evidence>
<dbReference type="KEGG" id="btay:LAJ60_03435"/>
<dbReference type="InterPro" id="IPR029063">
    <property type="entry name" value="SAM-dependent_MTases_sf"/>
</dbReference>
<dbReference type="AlphaFoldDB" id="A0A9Q8Z1X3"/>
<dbReference type="Proteomes" id="UP001056980">
    <property type="component" value="Chromosome"/>
</dbReference>
<organism evidence="4 5">
    <name type="scientific">Bartonella taylorii</name>
    <dbReference type="NCBI Taxonomy" id="33046"/>
    <lineage>
        <taxon>Bacteria</taxon>
        <taxon>Pseudomonadati</taxon>
        <taxon>Pseudomonadota</taxon>
        <taxon>Alphaproteobacteria</taxon>
        <taxon>Hyphomicrobiales</taxon>
        <taxon>Bartonellaceae</taxon>
        <taxon>Bartonella</taxon>
    </lineage>
</organism>
<gene>
    <name evidence="4" type="ORF">LAJ60_03435</name>
</gene>